<evidence type="ECO:0000313" key="2">
    <source>
        <dbReference type="EMBL" id="NMD87133.1"/>
    </source>
</evidence>
<reference evidence="3 4" key="1">
    <citation type="submission" date="2018-04" db="EMBL/GenBank/DDBJ databases">
        <title>Genomic Encyclopedia of Type Strains, Phase IV (KMG-IV): sequencing the most valuable type-strain genomes for metagenomic binning, comparative biology and taxonomic classification.</title>
        <authorList>
            <person name="Goeker M."/>
        </authorList>
    </citation>
    <scope>NUCLEOTIDE SEQUENCE [LARGE SCALE GENOMIC DNA]</scope>
    <source>
        <strain evidence="3 4">DSM 14823</strain>
    </source>
</reference>
<comment type="caution">
    <text evidence="3">The sequence shown here is derived from an EMBL/GenBank/DDBJ whole genome shotgun (WGS) entry which is preliminary data.</text>
</comment>
<name>A0A2U1AEI5_9BACT</name>
<dbReference type="Proteomes" id="UP000576225">
    <property type="component" value="Unassembled WGS sequence"/>
</dbReference>
<reference evidence="2 5" key="2">
    <citation type="submission" date="2020-04" db="EMBL/GenBank/DDBJ databases">
        <authorList>
            <person name="Hitch T.C.A."/>
            <person name="Wylensek D."/>
            <person name="Clavel T."/>
        </authorList>
    </citation>
    <scope>NUCLEOTIDE SEQUENCE [LARGE SCALE GENOMIC DNA]</scope>
    <source>
        <strain evidence="2 5">COR2-253-APC-1A</strain>
    </source>
</reference>
<dbReference type="Pfam" id="PF10022">
    <property type="entry name" value="DUF2264"/>
    <property type="match status" value="1"/>
</dbReference>
<dbReference type="EMBL" id="QEKH01000046">
    <property type="protein sequence ID" value="PVY34785.1"/>
    <property type="molecule type" value="Genomic_DNA"/>
</dbReference>
<dbReference type="InterPro" id="IPR016624">
    <property type="entry name" value="UCP014753"/>
</dbReference>
<organism evidence="3 4">
    <name type="scientific">Victivallis vadensis</name>
    <dbReference type="NCBI Taxonomy" id="172901"/>
    <lineage>
        <taxon>Bacteria</taxon>
        <taxon>Pseudomonadati</taxon>
        <taxon>Lentisphaerota</taxon>
        <taxon>Lentisphaeria</taxon>
        <taxon>Victivallales</taxon>
        <taxon>Victivallaceae</taxon>
        <taxon>Victivallis</taxon>
    </lineage>
</organism>
<dbReference type="Proteomes" id="UP000245959">
    <property type="component" value="Unassembled WGS sequence"/>
</dbReference>
<feature type="domain" description="DUF2264" evidence="1">
    <location>
        <begin position="6"/>
        <end position="365"/>
    </location>
</feature>
<protein>
    <submittedName>
        <fullName evidence="2">DUF2264 domain-containing protein</fullName>
    </submittedName>
</protein>
<keyword evidence="4" id="KW-1185">Reference proteome</keyword>
<dbReference type="PANTHER" id="PTHR35339:SF3">
    <property type="entry name" value="DUF2264 DOMAIN-CONTAINING PROTEIN"/>
    <property type="match status" value="1"/>
</dbReference>
<gene>
    <name evidence="3" type="ORF">C8D82_1467</name>
    <name evidence="2" type="ORF">HF882_11110</name>
</gene>
<evidence type="ECO:0000313" key="3">
    <source>
        <dbReference type="EMBL" id="PVY34785.1"/>
    </source>
</evidence>
<dbReference type="PANTHER" id="PTHR35339">
    <property type="entry name" value="LINALOOL DEHYDRATASE_ISOMERASE DOMAIN-CONTAINING PROTEIN"/>
    <property type="match status" value="1"/>
</dbReference>
<evidence type="ECO:0000313" key="4">
    <source>
        <dbReference type="Proteomes" id="UP000245959"/>
    </source>
</evidence>
<dbReference type="EMBL" id="JABAEW010000019">
    <property type="protein sequence ID" value="NMD87133.1"/>
    <property type="molecule type" value="Genomic_DNA"/>
</dbReference>
<evidence type="ECO:0000259" key="1">
    <source>
        <dbReference type="Pfam" id="PF10022"/>
    </source>
</evidence>
<evidence type="ECO:0000313" key="5">
    <source>
        <dbReference type="Proteomes" id="UP000576225"/>
    </source>
</evidence>
<dbReference type="OrthoDB" id="9813465at2"/>
<dbReference type="InterPro" id="IPR049349">
    <property type="entry name" value="DUF2264_N"/>
</dbReference>
<dbReference type="PIRSF" id="PIRSF014753">
    <property type="entry name" value="UCP014753"/>
    <property type="match status" value="1"/>
</dbReference>
<accession>A0A2U1AEI5</accession>
<dbReference type="AlphaFoldDB" id="A0A2U1AEI5"/>
<sequence>MTTDPREYWLRQLRRLADPVLDALCRRELRQSMPLESSVDRSDCSHMEAFGRLLCGLAPWLELESGDTAEGALRRRYAQVALEAIAAAVDPASPDYLWAPPGELQPPDQLLVDTAFFAHALLRAPRKLIGGMAPGVRRMTAELLLRSRVITPGANNWLLFSAMVEAALLKMEFPADLTRIAYALRQHDQWFKGDGIYGDGRNFAFDYYNSYVIQPMLLDITAAVAGRSEEWEALHRKVLRRIRRYAVIQERLIAPDGSFPAVGRSLAYRCGAFQALGAVALRRELPEELHPAAVREALTAVIVRTLDAPGTWDENGWLRIGLCGHQPGIGEGYISTGSLYLASTAFLPLGLPAEDEFWSAPAEPWSSVKIWSGIDIPADHAVQDL</sequence>
<dbReference type="RefSeq" id="WP_116885820.1">
    <property type="nucleotide sequence ID" value="NZ_CABMMC010000041.1"/>
</dbReference>
<proteinExistence type="predicted"/>
<dbReference type="GeneID" id="78297083"/>